<proteinExistence type="inferred from homology"/>
<feature type="non-terminal residue" evidence="5">
    <location>
        <position position="141"/>
    </location>
</feature>
<evidence type="ECO:0000259" key="4">
    <source>
        <dbReference type="Pfam" id="PF08241"/>
    </source>
</evidence>
<evidence type="ECO:0000256" key="2">
    <source>
        <dbReference type="ARBA" id="ARBA00022603"/>
    </source>
</evidence>
<dbReference type="InterPro" id="IPR029063">
    <property type="entry name" value="SAM-dependent_MTases_sf"/>
</dbReference>
<organism evidence="5 6">
    <name type="scientific">Fragilariopsis cylindrus CCMP1102</name>
    <dbReference type="NCBI Taxonomy" id="635003"/>
    <lineage>
        <taxon>Eukaryota</taxon>
        <taxon>Sar</taxon>
        <taxon>Stramenopiles</taxon>
        <taxon>Ochrophyta</taxon>
        <taxon>Bacillariophyta</taxon>
        <taxon>Bacillariophyceae</taxon>
        <taxon>Bacillariophycidae</taxon>
        <taxon>Bacillariales</taxon>
        <taxon>Bacillariaceae</taxon>
        <taxon>Fragilariopsis</taxon>
    </lineage>
</organism>
<dbReference type="InterPro" id="IPR051419">
    <property type="entry name" value="Lys/N-term_MeTrsfase_sf"/>
</dbReference>
<dbReference type="Gene3D" id="3.40.50.150">
    <property type="entry name" value="Vaccinia Virus protein VP39"/>
    <property type="match status" value="1"/>
</dbReference>
<dbReference type="GO" id="GO:0008168">
    <property type="term" value="F:methyltransferase activity"/>
    <property type="evidence" value="ECO:0007669"/>
    <property type="project" value="UniProtKB-KW"/>
</dbReference>
<dbReference type="AlphaFoldDB" id="A0A1E7FWY9"/>
<name>A0A1E7FWY9_9STRA</name>
<protein>
    <submittedName>
        <fullName evidence="5">S-adenosyl-L-methionine-dependent methyltransferase</fullName>
    </submittedName>
</protein>
<keyword evidence="3 5" id="KW-0808">Transferase</keyword>
<feature type="non-terminal residue" evidence="5">
    <location>
        <position position="1"/>
    </location>
</feature>
<keyword evidence="2 5" id="KW-0489">Methyltransferase</keyword>
<keyword evidence="6" id="KW-1185">Reference proteome</keyword>
<evidence type="ECO:0000256" key="1">
    <source>
        <dbReference type="ARBA" id="ARBA00008361"/>
    </source>
</evidence>
<dbReference type="InParanoid" id="A0A1E7FWY9"/>
<evidence type="ECO:0000313" key="5">
    <source>
        <dbReference type="EMBL" id="OEU22323.1"/>
    </source>
</evidence>
<dbReference type="CDD" id="cd02440">
    <property type="entry name" value="AdoMet_MTases"/>
    <property type="match status" value="1"/>
</dbReference>
<sequence>FPSREKCRVLILGCGNSTFGEEMRNDGWAGEIVNIDFSSVVINQMANKYESKHEREDKQFIAPKMKFVCADVTHGLPFKDNSFDLIICKGTFDSILCNTGSVSYASDLVAECARVLAAGHGCLFLVSYGNPDNRIVFLEHE</sequence>
<dbReference type="EMBL" id="KV784353">
    <property type="protein sequence ID" value="OEU22323.1"/>
    <property type="molecule type" value="Genomic_DNA"/>
</dbReference>
<comment type="similarity">
    <text evidence="1">Belongs to the methyltransferase superfamily.</text>
</comment>
<dbReference type="PANTHER" id="PTHR12176:SF79">
    <property type="entry name" value="METHYLTRANSFERASE TYPE 11 DOMAIN-CONTAINING PROTEIN"/>
    <property type="match status" value="1"/>
</dbReference>
<reference evidence="5 6" key="1">
    <citation type="submission" date="2016-09" db="EMBL/GenBank/DDBJ databases">
        <title>Extensive genetic diversity and differential bi-allelic expression allows diatom success in the polar Southern Ocean.</title>
        <authorList>
            <consortium name="DOE Joint Genome Institute"/>
            <person name="Mock T."/>
            <person name="Otillar R.P."/>
            <person name="Strauss J."/>
            <person name="Dupont C."/>
            <person name="Frickenhaus S."/>
            <person name="Maumus F."/>
            <person name="Mcmullan M."/>
            <person name="Sanges R."/>
            <person name="Schmutz J."/>
            <person name="Toseland A."/>
            <person name="Valas R."/>
            <person name="Veluchamy A."/>
            <person name="Ward B.J."/>
            <person name="Allen A."/>
            <person name="Barry K."/>
            <person name="Falciatore A."/>
            <person name="Ferrante M."/>
            <person name="Fortunato A.E."/>
            <person name="Gloeckner G."/>
            <person name="Gruber A."/>
            <person name="Hipkin R."/>
            <person name="Janech M."/>
            <person name="Kroth P."/>
            <person name="Leese F."/>
            <person name="Lindquist E."/>
            <person name="Lyon B.R."/>
            <person name="Martin J."/>
            <person name="Mayer C."/>
            <person name="Parker M."/>
            <person name="Quesneville H."/>
            <person name="Raymond J."/>
            <person name="Uhlig C."/>
            <person name="Valentin K.U."/>
            <person name="Worden A.Z."/>
            <person name="Armbrust E.V."/>
            <person name="Bowler C."/>
            <person name="Green B."/>
            <person name="Moulton V."/>
            <person name="Van Oosterhout C."/>
            <person name="Grigoriev I."/>
        </authorList>
    </citation>
    <scope>NUCLEOTIDE SEQUENCE [LARGE SCALE GENOMIC DNA]</scope>
    <source>
        <strain evidence="5 6">CCMP1102</strain>
    </source>
</reference>
<dbReference type="PANTHER" id="PTHR12176">
    <property type="entry name" value="SAM-DEPENDENT METHYLTRANSFERASE SUPERFAMILY PROTEIN"/>
    <property type="match status" value="1"/>
</dbReference>
<evidence type="ECO:0000313" key="6">
    <source>
        <dbReference type="Proteomes" id="UP000095751"/>
    </source>
</evidence>
<dbReference type="Pfam" id="PF08241">
    <property type="entry name" value="Methyltransf_11"/>
    <property type="match status" value="1"/>
</dbReference>
<accession>A0A1E7FWY9</accession>
<gene>
    <name evidence="5" type="ORF">FRACYDRAFT_153647</name>
</gene>
<dbReference type="Proteomes" id="UP000095751">
    <property type="component" value="Unassembled WGS sequence"/>
</dbReference>
<dbReference type="SUPFAM" id="SSF53335">
    <property type="entry name" value="S-adenosyl-L-methionine-dependent methyltransferases"/>
    <property type="match status" value="1"/>
</dbReference>
<dbReference type="GO" id="GO:0032259">
    <property type="term" value="P:methylation"/>
    <property type="evidence" value="ECO:0007669"/>
    <property type="project" value="UniProtKB-KW"/>
</dbReference>
<evidence type="ECO:0000256" key="3">
    <source>
        <dbReference type="ARBA" id="ARBA00022679"/>
    </source>
</evidence>
<feature type="domain" description="Methyltransferase type 11" evidence="4">
    <location>
        <begin position="12"/>
        <end position="119"/>
    </location>
</feature>
<dbReference type="InterPro" id="IPR013216">
    <property type="entry name" value="Methyltransf_11"/>
</dbReference>
<dbReference type="KEGG" id="fcy:FRACYDRAFT_153647"/>
<dbReference type="OrthoDB" id="411785at2759"/>